<dbReference type="STRING" id="1798704.A3J93_00775"/>
<dbReference type="InterPro" id="IPR050250">
    <property type="entry name" value="Macrolide_Exporter_MacB"/>
</dbReference>
<dbReference type="InterPro" id="IPR003838">
    <property type="entry name" value="ABC3_permease_C"/>
</dbReference>
<feature type="transmembrane region" description="Helical" evidence="7">
    <location>
        <begin position="283"/>
        <end position="308"/>
    </location>
</feature>
<feature type="transmembrane region" description="Helical" evidence="7">
    <location>
        <begin position="21"/>
        <end position="45"/>
    </location>
</feature>
<dbReference type="GO" id="GO:0005886">
    <property type="term" value="C:plasma membrane"/>
    <property type="evidence" value="ECO:0007669"/>
    <property type="project" value="UniProtKB-SubCell"/>
</dbReference>
<dbReference type="InterPro" id="IPR025857">
    <property type="entry name" value="MacB_PCD"/>
</dbReference>
<dbReference type="Pfam" id="PF12704">
    <property type="entry name" value="MacB_PCD"/>
    <property type="match status" value="1"/>
</dbReference>
<dbReference type="Pfam" id="PF02687">
    <property type="entry name" value="FtsX"/>
    <property type="match status" value="1"/>
</dbReference>
<keyword evidence="3 7" id="KW-0812">Transmembrane</keyword>
<feature type="transmembrane region" description="Helical" evidence="7">
    <location>
        <begin position="371"/>
        <end position="395"/>
    </location>
</feature>
<sequence length="412" mass="44358">MHLLDNIHAIWRVLGRNKIRSFLTMLGVIIGVMSVIIVLSAGAGAQGMILNQVKSLGSDLIGVLPGASDEKGPPASAMGIVVTTLKDSDIRELIRSGSAHVVAGTGYVKGTDTIVWGDNQTDTSFTGVNASIVEVENAKVENGRFFTEEEERSMARVAVLGSTVAKELFGEEDPVGAQIKIKKSSFNVIGVMKTRGVSGFQNQDDQIFVPLNTAQKLLLGIDYISFARLKVDNPDNVDAAMEDARIFLRERHKIDRPEEDDFSVRSMAQGLEAITQITNALKLFLAAVAAIALVVGGVGIMNIMLAAVQERTREIGLRKAVGATNRNIIEQFLVETVMITFIGGVIGIISGIFISYIISLVVRSLGYDWDFIISIPSIVLGCVVSVGIGMLFGIVPARKAAKLNPIEALRYE</sequence>
<comment type="subcellular location">
    <subcellularLocation>
        <location evidence="1">Cell membrane</location>
        <topology evidence="1">Multi-pass membrane protein</topology>
    </subcellularLocation>
</comment>
<evidence type="ECO:0000259" key="8">
    <source>
        <dbReference type="Pfam" id="PF02687"/>
    </source>
</evidence>
<evidence type="ECO:0000256" key="4">
    <source>
        <dbReference type="ARBA" id="ARBA00022989"/>
    </source>
</evidence>
<dbReference type="Proteomes" id="UP000177907">
    <property type="component" value="Unassembled WGS sequence"/>
</dbReference>
<evidence type="ECO:0000259" key="9">
    <source>
        <dbReference type="Pfam" id="PF12704"/>
    </source>
</evidence>
<comment type="caution">
    <text evidence="10">The sequence shown here is derived from an EMBL/GenBank/DDBJ whole genome shotgun (WGS) entry which is preliminary data.</text>
</comment>
<name>A0A1F6NXE8_9BACT</name>
<dbReference type="AlphaFoldDB" id="A0A1F6NXE8"/>
<keyword evidence="4 7" id="KW-1133">Transmembrane helix</keyword>
<accession>A0A1F6NXE8</accession>
<evidence type="ECO:0000256" key="6">
    <source>
        <dbReference type="ARBA" id="ARBA00038076"/>
    </source>
</evidence>
<feature type="transmembrane region" description="Helical" evidence="7">
    <location>
        <begin position="336"/>
        <end position="359"/>
    </location>
</feature>
<evidence type="ECO:0000256" key="7">
    <source>
        <dbReference type="SAM" id="Phobius"/>
    </source>
</evidence>
<evidence type="ECO:0008006" key="12">
    <source>
        <dbReference type="Google" id="ProtNLM"/>
    </source>
</evidence>
<gene>
    <name evidence="10" type="ORF">A3J93_00775</name>
</gene>
<proteinExistence type="inferred from homology"/>
<protein>
    <recommendedName>
        <fullName evidence="12">Multidrug ABC transporter substrate-binding protein</fullName>
    </recommendedName>
</protein>
<keyword evidence="2" id="KW-1003">Cell membrane</keyword>
<evidence type="ECO:0000256" key="2">
    <source>
        <dbReference type="ARBA" id="ARBA00022475"/>
    </source>
</evidence>
<dbReference type="PANTHER" id="PTHR30572:SF4">
    <property type="entry name" value="ABC TRANSPORTER PERMEASE YTRF"/>
    <property type="match status" value="1"/>
</dbReference>
<dbReference type="GO" id="GO:0022857">
    <property type="term" value="F:transmembrane transporter activity"/>
    <property type="evidence" value="ECO:0007669"/>
    <property type="project" value="TreeGrafter"/>
</dbReference>
<evidence type="ECO:0000256" key="3">
    <source>
        <dbReference type="ARBA" id="ARBA00022692"/>
    </source>
</evidence>
<evidence type="ECO:0000256" key="1">
    <source>
        <dbReference type="ARBA" id="ARBA00004651"/>
    </source>
</evidence>
<reference evidence="10 11" key="1">
    <citation type="journal article" date="2016" name="Nat. Commun.">
        <title>Thousands of microbial genomes shed light on interconnected biogeochemical processes in an aquifer system.</title>
        <authorList>
            <person name="Anantharaman K."/>
            <person name="Brown C.T."/>
            <person name="Hug L.A."/>
            <person name="Sharon I."/>
            <person name="Castelle C.J."/>
            <person name="Probst A.J."/>
            <person name="Thomas B.C."/>
            <person name="Singh A."/>
            <person name="Wilkins M.J."/>
            <person name="Karaoz U."/>
            <person name="Brodie E.L."/>
            <person name="Williams K.H."/>
            <person name="Hubbard S.S."/>
            <person name="Banfield J.F."/>
        </authorList>
    </citation>
    <scope>NUCLEOTIDE SEQUENCE [LARGE SCALE GENOMIC DNA]</scope>
</reference>
<feature type="domain" description="MacB-like periplasmic core" evidence="9">
    <location>
        <begin position="21"/>
        <end position="244"/>
    </location>
</feature>
<evidence type="ECO:0000256" key="5">
    <source>
        <dbReference type="ARBA" id="ARBA00023136"/>
    </source>
</evidence>
<organism evidence="10 11">
    <name type="scientific">Candidatus Magasanikbacteria bacterium RIFOXYC2_FULL_42_28</name>
    <dbReference type="NCBI Taxonomy" id="1798704"/>
    <lineage>
        <taxon>Bacteria</taxon>
        <taxon>Candidatus Magasanikiibacteriota</taxon>
    </lineage>
</organism>
<feature type="domain" description="ABC3 transporter permease C-terminal" evidence="8">
    <location>
        <begin position="287"/>
        <end position="405"/>
    </location>
</feature>
<comment type="similarity">
    <text evidence="6">Belongs to the ABC-4 integral membrane protein family.</text>
</comment>
<keyword evidence="5 7" id="KW-0472">Membrane</keyword>
<dbReference type="PANTHER" id="PTHR30572">
    <property type="entry name" value="MEMBRANE COMPONENT OF TRANSPORTER-RELATED"/>
    <property type="match status" value="1"/>
</dbReference>
<evidence type="ECO:0000313" key="11">
    <source>
        <dbReference type="Proteomes" id="UP000177907"/>
    </source>
</evidence>
<dbReference type="EMBL" id="MFQZ01000001">
    <property type="protein sequence ID" value="OGH88617.1"/>
    <property type="molecule type" value="Genomic_DNA"/>
</dbReference>
<evidence type="ECO:0000313" key="10">
    <source>
        <dbReference type="EMBL" id="OGH88617.1"/>
    </source>
</evidence>